<evidence type="ECO:0000313" key="2">
    <source>
        <dbReference type="Proteomes" id="UP001565219"/>
    </source>
</evidence>
<dbReference type="RefSeq" id="WP_143266075.1">
    <property type="nucleotide sequence ID" value="NZ_BAABXW010000001.1"/>
</dbReference>
<evidence type="ECO:0000313" key="1">
    <source>
        <dbReference type="EMBL" id="MEY8633457.1"/>
    </source>
</evidence>
<dbReference type="Proteomes" id="UP001565219">
    <property type="component" value="Unassembled WGS sequence"/>
</dbReference>
<dbReference type="EMBL" id="JBCLTR010000007">
    <property type="protein sequence ID" value="MEY8633457.1"/>
    <property type="molecule type" value="Genomic_DNA"/>
</dbReference>
<comment type="caution">
    <text evidence="1">The sequence shown here is derived from an EMBL/GenBank/DDBJ whole genome shotgun (WGS) entry which is preliminary data.</text>
</comment>
<accession>A0ABV4DFZ5</accession>
<name>A0ABV4DFZ5_9FIRM</name>
<sequence length="144" mass="17034">MKRAGDVLSMHMYQLRQEGIRVPIPFEKSPIVLHASNKKECFYSVVRIDERVGEEILSESMEWELFENEEQCAEKDDHKACMLHFGEMLYEFLQQLQEETACMDGLNLDSFSIKEESYERWKEGIVDMEELQEILCRFGVEIKN</sequence>
<protein>
    <submittedName>
        <fullName evidence="1">Uncharacterized protein</fullName>
    </submittedName>
</protein>
<keyword evidence="2" id="KW-1185">Reference proteome</keyword>
<reference evidence="1 2" key="1">
    <citation type="submission" date="2024-03" db="EMBL/GenBank/DDBJ databases">
        <title>Mouse gut bacterial collection (mGBC) of GemPharmatech.</title>
        <authorList>
            <person name="He Y."/>
            <person name="Dong L."/>
            <person name="Wu D."/>
            <person name="Gao X."/>
            <person name="Lin Z."/>
        </authorList>
    </citation>
    <scope>NUCLEOTIDE SEQUENCE [LARGE SCALE GENOMIC DNA]</scope>
    <source>
        <strain evidence="1 2">32-10</strain>
    </source>
</reference>
<gene>
    <name evidence="1" type="ORF">AALG99_07960</name>
</gene>
<proteinExistence type="predicted"/>
<organism evidence="1 2">
    <name type="scientific">Anaerostipes hominis</name>
    <name type="common">ex Lee et al. 2021</name>
    <dbReference type="NCBI Taxonomy" id="2025494"/>
    <lineage>
        <taxon>Bacteria</taxon>
        <taxon>Bacillati</taxon>
        <taxon>Bacillota</taxon>
        <taxon>Clostridia</taxon>
        <taxon>Lachnospirales</taxon>
        <taxon>Lachnospiraceae</taxon>
        <taxon>Anaerostipes</taxon>
    </lineage>
</organism>